<dbReference type="EMBL" id="CP037423">
    <property type="protein sequence ID" value="QDV42181.1"/>
    <property type="molecule type" value="Genomic_DNA"/>
</dbReference>
<dbReference type="OrthoDB" id="9803641at2"/>
<dbReference type="Gene3D" id="1.10.1780.10">
    <property type="entry name" value="Clp, N-terminal domain"/>
    <property type="match status" value="1"/>
</dbReference>
<name>A0A518HMV4_9BACT</name>
<dbReference type="GO" id="GO:0034605">
    <property type="term" value="P:cellular response to heat"/>
    <property type="evidence" value="ECO:0007669"/>
    <property type="project" value="TreeGrafter"/>
</dbReference>
<dbReference type="NCBIfam" id="TIGR03345">
    <property type="entry name" value="VI_ClpV1"/>
    <property type="match status" value="1"/>
</dbReference>
<feature type="coiled-coil region" evidence="6">
    <location>
        <begin position="553"/>
        <end position="580"/>
    </location>
</feature>
<keyword evidence="2" id="KW-0547">Nucleotide-binding</keyword>
<dbReference type="InterPro" id="IPR027417">
    <property type="entry name" value="P-loop_NTPase"/>
</dbReference>
<dbReference type="Pfam" id="PF17871">
    <property type="entry name" value="AAA_lid_9"/>
    <property type="match status" value="1"/>
</dbReference>
<keyword evidence="4" id="KW-0143">Chaperone</keyword>
<dbReference type="InterPro" id="IPR018368">
    <property type="entry name" value="ClpA/B_CS1"/>
</dbReference>
<dbReference type="InterPro" id="IPR001270">
    <property type="entry name" value="ClpA/B"/>
</dbReference>
<dbReference type="InterPro" id="IPR004176">
    <property type="entry name" value="Clp_R_N"/>
</dbReference>
<dbReference type="SUPFAM" id="SSF81923">
    <property type="entry name" value="Double Clp-N motif"/>
    <property type="match status" value="1"/>
</dbReference>
<dbReference type="GO" id="GO:0005737">
    <property type="term" value="C:cytoplasm"/>
    <property type="evidence" value="ECO:0007669"/>
    <property type="project" value="TreeGrafter"/>
</dbReference>
<dbReference type="Pfam" id="PF10431">
    <property type="entry name" value="ClpB_D2-small"/>
    <property type="match status" value="1"/>
</dbReference>
<organism evidence="8 9">
    <name type="scientific">Stieleria neptunia</name>
    <dbReference type="NCBI Taxonomy" id="2527979"/>
    <lineage>
        <taxon>Bacteria</taxon>
        <taxon>Pseudomonadati</taxon>
        <taxon>Planctomycetota</taxon>
        <taxon>Planctomycetia</taxon>
        <taxon>Pirellulales</taxon>
        <taxon>Pirellulaceae</taxon>
        <taxon>Stieleria</taxon>
    </lineage>
</organism>
<dbReference type="CDD" id="cd00009">
    <property type="entry name" value="AAA"/>
    <property type="match status" value="1"/>
</dbReference>
<evidence type="ECO:0000256" key="5">
    <source>
        <dbReference type="PROSITE-ProRule" id="PRU01251"/>
    </source>
</evidence>
<evidence type="ECO:0000256" key="2">
    <source>
        <dbReference type="ARBA" id="ARBA00022741"/>
    </source>
</evidence>
<dbReference type="KEGG" id="snep:Enr13x_20240"/>
<evidence type="ECO:0000256" key="3">
    <source>
        <dbReference type="ARBA" id="ARBA00022840"/>
    </source>
</evidence>
<evidence type="ECO:0000256" key="4">
    <source>
        <dbReference type="ARBA" id="ARBA00023186"/>
    </source>
</evidence>
<dbReference type="Gene3D" id="3.40.50.300">
    <property type="entry name" value="P-loop containing nucleotide triphosphate hydrolases"/>
    <property type="match status" value="3"/>
</dbReference>
<dbReference type="AlphaFoldDB" id="A0A518HMV4"/>
<feature type="domain" description="Clp R" evidence="7">
    <location>
        <begin position="10"/>
        <end position="151"/>
    </location>
</feature>
<dbReference type="Gene3D" id="1.10.8.60">
    <property type="match status" value="1"/>
</dbReference>
<keyword evidence="1 5" id="KW-0677">Repeat</keyword>
<dbReference type="InterPro" id="IPR036628">
    <property type="entry name" value="Clp_N_dom_sf"/>
</dbReference>
<dbReference type="PROSITE" id="PS51903">
    <property type="entry name" value="CLP_R"/>
    <property type="match status" value="1"/>
</dbReference>
<keyword evidence="9" id="KW-1185">Reference proteome</keyword>
<dbReference type="PANTHER" id="PTHR11638:SF184">
    <property type="entry name" value="ATPASE WITH CHAPERONE ACTIVITY"/>
    <property type="match status" value="1"/>
</dbReference>
<dbReference type="InterPro" id="IPR041546">
    <property type="entry name" value="ClpA/ClpB_AAA_lid"/>
</dbReference>
<dbReference type="Pfam" id="PF07724">
    <property type="entry name" value="AAA_2"/>
    <property type="match status" value="1"/>
</dbReference>
<dbReference type="InterPro" id="IPR003593">
    <property type="entry name" value="AAA+_ATPase"/>
</dbReference>
<dbReference type="Proteomes" id="UP000319004">
    <property type="component" value="Chromosome"/>
</dbReference>
<reference evidence="8 9" key="1">
    <citation type="submission" date="2019-03" db="EMBL/GenBank/DDBJ databases">
        <title>Deep-cultivation of Planctomycetes and their phenomic and genomic characterization uncovers novel biology.</title>
        <authorList>
            <person name="Wiegand S."/>
            <person name="Jogler M."/>
            <person name="Boedeker C."/>
            <person name="Pinto D."/>
            <person name="Vollmers J."/>
            <person name="Rivas-Marin E."/>
            <person name="Kohn T."/>
            <person name="Peeters S.H."/>
            <person name="Heuer A."/>
            <person name="Rast P."/>
            <person name="Oberbeckmann S."/>
            <person name="Bunk B."/>
            <person name="Jeske O."/>
            <person name="Meyerdierks A."/>
            <person name="Storesund J.E."/>
            <person name="Kallscheuer N."/>
            <person name="Luecker S."/>
            <person name="Lage O.M."/>
            <person name="Pohl T."/>
            <person name="Merkel B.J."/>
            <person name="Hornburger P."/>
            <person name="Mueller R.-W."/>
            <person name="Bruemmer F."/>
            <person name="Labrenz M."/>
            <person name="Spormann A.M."/>
            <person name="Op den Camp H."/>
            <person name="Overmann J."/>
            <person name="Amann R."/>
            <person name="Jetten M.S.M."/>
            <person name="Mascher T."/>
            <person name="Medema M.H."/>
            <person name="Devos D.P."/>
            <person name="Kaster A.-K."/>
            <person name="Ovreas L."/>
            <person name="Rohde M."/>
            <person name="Galperin M.Y."/>
            <person name="Jogler C."/>
        </authorList>
    </citation>
    <scope>NUCLEOTIDE SEQUENCE [LARGE SCALE GENOMIC DNA]</scope>
    <source>
        <strain evidence="8 9">Enr13</strain>
    </source>
</reference>
<dbReference type="PRINTS" id="PR00300">
    <property type="entry name" value="CLPPROTEASEA"/>
</dbReference>
<dbReference type="SMART" id="SM01086">
    <property type="entry name" value="ClpB_D2-small"/>
    <property type="match status" value="1"/>
</dbReference>
<dbReference type="PANTHER" id="PTHR11638">
    <property type="entry name" value="ATP-DEPENDENT CLP PROTEASE"/>
    <property type="match status" value="1"/>
</dbReference>
<proteinExistence type="predicted"/>
<dbReference type="InterPro" id="IPR017729">
    <property type="entry name" value="ATPase_T6SS_ClpV1"/>
</dbReference>
<keyword evidence="3" id="KW-0067">ATP-binding</keyword>
<evidence type="ECO:0000259" key="7">
    <source>
        <dbReference type="PROSITE" id="PS51903"/>
    </source>
</evidence>
<dbReference type="GO" id="GO:0005524">
    <property type="term" value="F:ATP binding"/>
    <property type="evidence" value="ECO:0007669"/>
    <property type="project" value="UniProtKB-KW"/>
</dbReference>
<dbReference type="GO" id="GO:0016887">
    <property type="term" value="F:ATP hydrolysis activity"/>
    <property type="evidence" value="ECO:0007669"/>
    <property type="project" value="InterPro"/>
</dbReference>
<evidence type="ECO:0000313" key="9">
    <source>
        <dbReference type="Proteomes" id="UP000319004"/>
    </source>
</evidence>
<sequence length="921" mass="101406">MSDISRTALFGKLNSVGYKSIESATVFCKMRGNPYVELVHWFNQILQLEDSDLHHIVKQFNVNPSKLVKDMTESLDKLPRGSTSISDLSSHIEEAVERGWVYGTLMFGESQVRTGHLVVGMLKTRSLTHALYDISPEFEKVKLDTLTDRFDEVVSGSPEESMHASDGFQVGGGAVPGEASGAMSPAAMGKQEALKQFTVDLTENARQGKIDPIVGRDEEIRQIIDILMRRRQNNPILTGEAGVGKTAVVEGFALKIASGDVPPPLKDVSLRSLDVGLLQAGASMKGEFENRLKQVIEEVQSSEKPIIMFIDEAHTLVGAGGAAGTGDAANLLKPALARGTLRTVAATTWAEYKKHIEKDPALTRRFQVVQVEEPSEERAILMMRGMASTLEKHHKVKVLDEALEAAVRLSHRYIPARQLPDKSVSLLDTAAARVAISQHAVPAEVDDSRKRIDALNTELRIIADENLVGVETTERQKRATEALAYEQERLSGLEERWNNEKELVEKILDVRSQLRGHHGKVEGTDSPLEKAADAEAKTVKVQTAEPAEEKTEVKLSDADRQKLLDELKELQSKLHELQGEHPLILPTVDEQAVGSVVQDWTGIPVGRMVKDELATVLKLADILNDRIIGQRHALEMIAKRIQTSRASLDNPGKPIGVFMLAGPSGVGKTETALALAEALYGGEQNVITINMSEFQEAHTVSTLKGAPPGYVGYGEGGVLTEAVRRRPYSVVLLDEVEKAHHDVHEIFFQVFDKGWMEDGEGRVIDFKNTLILLTTNAGTDLTMNMCKDPELMPDPEGLSKALRAPLLKVFPPALLGRIVTIPYYPLSDEMVGAIAKLQLGRIQKRMQANHDIPFTYDDEVIKLIASRCTELESGGRMIDAILTNTVLPQISGEFLTRMMEGNPAKRVHVQVKDGEFDYSFE</sequence>
<dbReference type="Pfam" id="PF00004">
    <property type="entry name" value="AAA"/>
    <property type="match status" value="1"/>
</dbReference>
<dbReference type="SUPFAM" id="SSF52540">
    <property type="entry name" value="P-loop containing nucleoside triphosphate hydrolases"/>
    <property type="match status" value="2"/>
</dbReference>
<keyword evidence="6" id="KW-0175">Coiled coil</keyword>
<evidence type="ECO:0000256" key="1">
    <source>
        <dbReference type="ARBA" id="ARBA00022737"/>
    </source>
</evidence>
<dbReference type="PROSITE" id="PS00870">
    <property type="entry name" value="CLPAB_1"/>
    <property type="match status" value="1"/>
</dbReference>
<dbReference type="FunFam" id="3.40.50.300:FF:000010">
    <property type="entry name" value="Chaperone clpB 1, putative"/>
    <property type="match status" value="1"/>
</dbReference>
<accession>A0A518HMV4</accession>
<dbReference type="SMART" id="SM00382">
    <property type="entry name" value="AAA"/>
    <property type="match status" value="2"/>
</dbReference>
<dbReference type="RefSeq" id="WP_145385851.1">
    <property type="nucleotide sequence ID" value="NZ_CP037423.1"/>
</dbReference>
<dbReference type="InterPro" id="IPR019489">
    <property type="entry name" value="Clp_ATPase_C"/>
</dbReference>
<dbReference type="InterPro" id="IPR003959">
    <property type="entry name" value="ATPase_AAA_core"/>
</dbReference>
<evidence type="ECO:0000313" key="8">
    <source>
        <dbReference type="EMBL" id="QDV42181.1"/>
    </source>
</evidence>
<dbReference type="CDD" id="cd19499">
    <property type="entry name" value="RecA-like_ClpB_Hsp104-like"/>
    <property type="match status" value="1"/>
</dbReference>
<protein>
    <submittedName>
        <fullName evidence="8">Chaperone protein ClpB</fullName>
    </submittedName>
</protein>
<evidence type="ECO:0000256" key="6">
    <source>
        <dbReference type="SAM" id="Coils"/>
    </source>
</evidence>
<dbReference type="InterPro" id="IPR050130">
    <property type="entry name" value="ClpA_ClpB"/>
</dbReference>
<gene>
    <name evidence="8" type="primary">clpB_1</name>
    <name evidence="8" type="ORF">Enr13x_20240</name>
</gene>